<name>A0A6A4SVB7_SCOMX</name>
<accession>A0A6A4SVB7</accession>
<evidence type="ECO:0000256" key="2">
    <source>
        <dbReference type="ARBA" id="ARBA00012180"/>
    </source>
</evidence>
<evidence type="ECO:0000313" key="4">
    <source>
        <dbReference type="EMBL" id="KAF0036609.1"/>
    </source>
</evidence>
<feature type="domain" description="Reverse transcriptase" evidence="3">
    <location>
        <begin position="1"/>
        <end position="79"/>
    </location>
</feature>
<proteinExistence type="inferred from homology"/>
<comment type="caution">
    <text evidence="4">The sequence shown here is derived from an EMBL/GenBank/DDBJ whole genome shotgun (WGS) entry which is preliminary data.</text>
</comment>
<dbReference type="Proteomes" id="UP000438429">
    <property type="component" value="Unassembled WGS sequence"/>
</dbReference>
<dbReference type="AlphaFoldDB" id="A0A6A4SVB7"/>
<sequence>MPFGLSSGPSCFQKIMSTMFAGIPGVVIYLDDIVVHGTTPTLHDERLTRVLDVFASHNLTLNGDKCIFAVSAVELVGFRLTADSLSPLQSNVETVQCLPEPSCPAQLASFLEITAYYLRFLPQYSATTAPLRELLKNDAAWSWYLPALLRFATSRHSSPHHLCLHILTWSVSPAGQKYSVGERQALACVWAYCFEFSERHTADNLGNKLLSVAAEWEVDKKVVCCLTDNAANITKAIQITGWTHLPCLAHTINLVVRDSFKGPQPIIDKVKQAVEYFHRSRVGAQKLKETQLQMKMDELRPKQDCVTRWNSTYYMLQSFPTNKNPIVSTLAVTNAPVSPLSQEEWT</sequence>
<gene>
    <name evidence="4" type="ORF">F2P81_011921</name>
</gene>
<evidence type="ECO:0000259" key="3">
    <source>
        <dbReference type="Pfam" id="PF00078"/>
    </source>
</evidence>
<dbReference type="InterPro" id="IPR043128">
    <property type="entry name" value="Rev_trsase/Diguanyl_cyclase"/>
</dbReference>
<organism evidence="4 5">
    <name type="scientific">Scophthalmus maximus</name>
    <name type="common">Turbot</name>
    <name type="synonym">Psetta maxima</name>
    <dbReference type="NCBI Taxonomy" id="52904"/>
    <lineage>
        <taxon>Eukaryota</taxon>
        <taxon>Metazoa</taxon>
        <taxon>Chordata</taxon>
        <taxon>Craniata</taxon>
        <taxon>Vertebrata</taxon>
        <taxon>Euteleostomi</taxon>
        <taxon>Actinopterygii</taxon>
        <taxon>Neopterygii</taxon>
        <taxon>Teleostei</taxon>
        <taxon>Neoteleostei</taxon>
        <taxon>Acanthomorphata</taxon>
        <taxon>Carangaria</taxon>
        <taxon>Pleuronectiformes</taxon>
        <taxon>Pleuronectoidei</taxon>
        <taxon>Scophthalmidae</taxon>
        <taxon>Scophthalmus</taxon>
    </lineage>
</organism>
<dbReference type="PANTHER" id="PTHR37984:SF15">
    <property type="entry name" value="INTEGRASE CATALYTIC DOMAIN-CONTAINING PROTEIN"/>
    <property type="match status" value="1"/>
</dbReference>
<protein>
    <recommendedName>
        <fullName evidence="2">ribonuclease H</fullName>
        <ecNumber evidence="2">3.1.26.4</ecNumber>
    </recommendedName>
</protein>
<dbReference type="PANTHER" id="PTHR37984">
    <property type="entry name" value="PROTEIN CBG26694"/>
    <property type="match status" value="1"/>
</dbReference>
<dbReference type="InterPro" id="IPR000477">
    <property type="entry name" value="RT_dom"/>
</dbReference>
<dbReference type="CDD" id="cd01647">
    <property type="entry name" value="RT_LTR"/>
    <property type="match status" value="1"/>
</dbReference>
<dbReference type="InterPro" id="IPR050951">
    <property type="entry name" value="Retrovirus_Pol_polyprotein"/>
</dbReference>
<dbReference type="EMBL" id="VEVO01000010">
    <property type="protein sequence ID" value="KAF0036609.1"/>
    <property type="molecule type" value="Genomic_DNA"/>
</dbReference>
<dbReference type="InterPro" id="IPR012337">
    <property type="entry name" value="RNaseH-like_sf"/>
</dbReference>
<dbReference type="GO" id="GO:0004523">
    <property type="term" value="F:RNA-DNA hybrid ribonuclease activity"/>
    <property type="evidence" value="ECO:0007669"/>
    <property type="project" value="UniProtKB-EC"/>
</dbReference>
<evidence type="ECO:0000256" key="1">
    <source>
        <dbReference type="ARBA" id="ARBA00010879"/>
    </source>
</evidence>
<evidence type="ECO:0000313" key="5">
    <source>
        <dbReference type="Proteomes" id="UP000438429"/>
    </source>
</evidence>
<dbReference type="SUPFAM" id="SSF56672">
    <property type="entry name" value="DNA/RNA polymerases"/>
    <property type="match status" value="1"/>
</dbReference>
<dbReference type="EC" id="3.1.26.4" evidence="2"/>
<dbReference type="Gene3D" id="3.30.70.270">
    <property type="match status" value="2"/>
</dbReference>
<comment type="similarity">
    <text evidence="1">Belongs to the beta type-B retroviral polymerase family. HERV class-II K(HML-2) pol subfamily.</text>
</comment>
<dbReference type="SUPFAM" id="SSF53098">
    <property type="entry name" value="Ribonuclease H-like"/>
    <property type="match status" value="1"/>
</dbReference>
<dbReference type="Pfam" id="PF00078">
    <property type="entry name" value="RVT_1"/>
    <property type="match status" value="1"/>
</dbReference>
<reference evidence="4 5" key="1">
    <citation type="submission" date="2019-06" db="EMBL/GenBank/DDBJ databases">
        <title>Draft genomes of female and male turbot (Scophthalmus maximus).</title>
        <authorList>
            <person name="Xu H."/>
            <person name="Xu X.-W."/>
            <person name="Shao C."/>
            <person name="Chen S."/>
        </authorList>
    </citation>
    <scope>NUCLEOTIDE SEQUENCE [LARGE SCALE GENOMIC DNA]</scope>
    <source>
        <strain evidence="4">Ysfricsl-2016a</strain>
        <tissue evidence="4">Blood</tissue>
    </source>
</reference>
<dbReference type="InterPro" id="IPR043502">
    <property type="entry name" value="DNA/RNA_pol_sf"/>
</dbReference>